<evidence type="ECO:0000256" key="1">
    <source>
        <dbReference type="ARBA" id="ARBA00004123"/>
    </source>
</evidence>
<comment type="similarity">
    <text evidence="3">Belongs to the dwarfin/SMAD family.</text>
</comment>
<keyword evidence="7" id="KW-0805">Transcription regulation</keyword>
<dbReference type="GO" id="GO:0070411">
    <property type="term" value="F:I-SMAD binding"/>
    <property type="evidence" value="ECO:0007669"/>
    <property type="project" value="TreeGrafter"/>
</dbReference>
<name>A0A1Y3EFV2_9BILA</name>
<dbReference type="Pfam" id="PF03165">
    <property type="entry name" value="MH1"/>
    <property type="match status" value="1"/>
</dbReference>
<feature type="domain" description="MH1" evidence="11">
    <location>
        <begin position="1"/>
        <end position="124"/>
    </location>
</feature>
<keyword evidence="6" id="KW-0862">Zinc</keyword>
<proteinExistence type="inferred from homology"/>
<evidence type="ECO:0000256" key="7">
    <source>
        <dbReference type="ARBA" id="ARBA00023015"/>
    </source>
</evidence>
<dbReference type="GO" id="GO:0030509">
    <property type="term" value="P:BMP signaling pathway"/>
    <property type="evidence" value="ECO:0007669"/>
    <property type="project" value="TreeGrafter"/>
</dbReference>
<evidence type="ECO:0000256" key="5">
    <source>
        <dbReference type="ARBA" id="ARBA00022723"/>
    </source>
</evidence>
<reference evidence="12 13" key="1">
    <citation type="submission" date="2015-04" db="EMBL/GenBank/DDBJ databases">
        <title>Draft genome of the roundworm Trichinella nativa.</title>
        <authorList>
            <person name="Mitreva M."/>
        </authorList>
    </citation>
    <scope>NUCLEOTIDE SEQUENCE [LARGE SCALE GENOMIC DNA]</scope>
    <source>
        <strain evidence="12 13">ISS45</strain>
    </source>
</reference>
<evidence type="ECO:0000256" key="4">
    <source>
        <dbReference type="ARBA" id="ARBA00022490"/>
    </source>
</evidence>
<evidence type="ECO:0000256" key="10">
    <source>
        <dbReference type="ARBA" id="ARBA00023242"/>
    </source>
</evidence>
<dbReference type="InterPro" id="IPR036578">
    <property type="entry name" value="SMAD_MH1_sf"/>
</dbReference>
<dbReference type="CDD" id="cd10492">
    <property type="entry name" value="MH1_SMAD_4"/>
    <property type="match status" value="1"/>
</dbReference>
<evidence type="ECO:0000313" key="13">
    <source>
        <dbReference type="Proteomes" id="UP000243006"/>
    </source>
</evidence>
<dbReference type="GO" id="GO:0040024">
    <property type="term" value="P:dauer larval development"/>
    <property type="evidence" value="ECO:0007669"/>
    <property type="project" value="UniProtKB-ARBA"/>
</dbReference>
<evidence type="ECO:0000256" key="2">
    <source>
        <dbReference type="ARBA" id="ARBA00004496"/>
    </source>
</evidence>
<evidence type="ECO:0000256" key="6">
    <source>
        <dbReference type="ARBA" id="ARBA00022833"/>
    </source>
</evidence>
<sequence>LKINFFHFSFQGGDEGFSRRAIESLIKKLKDKRDELDALIQAITTGGSHVTKCVTIQRTLDGRLQVAGRKGFPHVVYARIWRWPDLHKNELKSNSYCQYAFDLKVDLVCVNPYHYERVVSPGISNLGEFEKKIFVN</sequence>
<dbReference type="GO" id="GO:0030154">
    <property type="term" value="P:cell differentiation"/>
    <property type="evidence" value="ECO:0007669"/>
    <property type="project" value="TreeGrafter"/>
</dbReference>
<dbReference type="GO" id="GO:0000981">
    <property type="term" value="F:DNA-binding transcription factor activity, RNA polymerase II-specific"/>
    <property type="evidence" value="ECO:0007669"/>
    <property type="project" value="TreeGrafter"/>
</dbReference>
<dbReference type="GO" id="GO:0009653">
    <property type="term" value="P:anatomical structure morphogenesis"/>
    <property type="evidence" value="ECO:0007669"/>
    <property type="project" value="TreeGrafter"/>
</dbReference>
<dbReference type="PANTHER" id="PTHR13703:SF45">
    <property type="entry name" value="MOTHERS AGAINST DECAPENTAPLEGIC HOMOLOG"/>
    <property type="match status" value="1"/>
</dbReference>
<dbReference type="FunFam" id="3.90.520.10:FF:000002">
    <property type="entry name" value="Mothers against decapentaplegic homolog"/>
    <property type="match status" value="1"/>
</dbReference>
<keyword evidence="4" id="KW-0963">Cytoplasm</keyword>
<feature type="non-terminal residue" evidence="12">
    <location>
        <position position="1"/>
    </location>
</feature>
<keyword evidence="5" id="KW-0479">Metal-binding</keyword>
<evidence type="ECO:0000256" key="9">
    <source>
        <dbReference type="ARBA" id="ARBA00023163"/>
    </source>
</evidence>
<dbReference type="PANTHER" id="PTHR13703">
    <property type="entry name" value="SMAD"/>
    <property type="match status" value="1"/>
</dbReference>
<keyword evidence="10" id="KW-0539">Nucleus</keyword>
<dbReference type="InterPro" id="IPR003619">
    <property type="entry name" value="MAD_homology1_Dwarfin-type"/>
</dbReference>
<dbReference type="InterPro" id="IPR013019">
    <property type="entry name" value="MAD_homology_MH1"/>
</dbReference>
<comment type="subcellular location">
    <subcellularLocation>
        <location evidence="2">Cytoplasm</location>
    </subcellularLocation>
    <subcellularLocation>
        <location evidence="1">Nucleus</location>
    </subcellularLocation>
</comment>
<keyword evidence="8" id="KW-0238">DNA-binding</keyword>
<dbReference type="Gene3D" id="3.90.520.10">
    <property type="entry name" value="SMAD MH1 domain"/>
    <property type="match status" value="1"/>
</dbReference>
<dbReference type="GO" id="GO:0005737">
    <property type="term" value="C:cytoplasm"/>
    <property type="evidence" value="ECO:0007669"/>
    <property type="project" value="UniProtKB-SubCell"/>
</dbReference>
<evidence type="ECO:0000256" key="3">
    <source>
        <dbReference type="ARBA" id="ARBA00005545"/>
    </source>
</evidence>
<dbReference type="PROSITE" id="PS51075">
    <property type="entry name" value="MH1"/>
    <property type="match status" value="1"/>
</dbReference>
<dbReference type="GO" id="GO:0046872">
    <property type="term" value="F:metal ion binding"/>
    <property type="evidence" value="ECO:0007669"/>
    <property type="project" value="UniProtKB-KW"/>
</dbReference>
<dbReference type="GO" id="GO:0060395">
    <property type="term" value="P:SMAD protein signal transduction"/>
    <property type="evidence" value="ECO:0007669"/>
    <property type="project" value="TreeGrafter"/>
</dbReference>
<dbReference type="InterPro" id="IPR013790">
    <property type="entry name" value="Dwarfin"/>
</dbReference>
<comment type="caution">
    <text evidence="12">The sequence shown here is derived from an EMBL/GenBank/DDBJ whole genome shotgun (WGS) entry which is preliminary data.</text>
</comment>
<dbReference type="AlphaFoldDB" id="A0A1Y3EFV2"/>
<dbReference type="SUPFAM" id="SSF56366">
    <property type="entry name" value="SMAD MH1 domain"/>
    <property type="match status" value="1"/>
</dbReference>
<gene>
    <name evidence="12" type="ORF">D917_09683</name>
</gene>
<accession>A0A1Y3EFV2</accession>
<dbReference type="EMBL" id="LVZM01014486">
    <property type="protein sequence ID" value="OUC43580.1"/>
    <property type="molecule type" value="Genomic_DNA"/>
</dbReference>
<evidence type="ECO:0000256" key="8">
    <source>
        <dbReference type="ARBA" id="ARBA00023125"/>
    </source>
</evidence>
<dbReference type="GO" id="GO:0000978">
    <property type="term" value="F:RNA polymerase II cis-regulatory region sequence-specific DNA binding"/>
    <property type="evidence" value="ECO:0007669"/>
    <property type="project" value="TreeGrafter"/>
</dbReference>
<keyword evidence="9" id="KW-0804">Transcription</keyword>
<organism evidence="12 13">
    <name type="scientific">Trichinella nativa</name>
    <dbReference type="NCBI Taxonomy" id="6335"/>
    <lineage>
        <taxon>Eukaryota</taxon>
        <taxon>Metazoa</taxon>
        <taxon>Ecdysozoa</taxon>
        <taxon>Nematoda</taxon>
        <taxon>Enoplea</taxon>
        <taxon>Dorylaimia</taxon>
        <taxon>Trichinellida</taxon>
        <taxon>Trichinellidae</taxon>
        <taxon>Trichinella</taxon>
    </lineage>
</organism>
<dbReference type="SMART" id="SM00523">
    <property type="entry name" value="DWA"/>
    <property type="match status" value="1"/>
</dbReference>
<dbReference type="GO" id="GO:0071144">
    <property type="term" value="C:heteromeric SMAD protein complex"/>
    <property type="evidence" value="ECO:0007669"/>
    <property type="project" value="TreeGrafter"/>
</dbReference>
<protein>
    <submittedName>
        <fullName evidence="12">MH1 domain protein</fullName>
    </submittedName>
</protein>
<evidence type="ECO:0000259" key="11">
    <source>
        <dbReference type="PROSITE" id="PS51075"/>
    </source>
</evidence>
<dbReference type="Proteomes" id="UP000243006">
    <property type="component" value="Unassembled WGS sequence"/>
</dbReference>
<evidence type="ECO:0000313" key="12">
    <source>
        <dbReference type="EMBL" id="OUC43580.1"/>
    </source>
</evidence>